<dbReference type="EMBL" id="JAIWYP010000001">
    <property type="protein sequence ID" value="KAH3884307.1"/>
    <property type="molecule type" value="Genomic_DNA"/>
</dbReference>
<proteinExistence type="predicted"/>
<name>A0A9D4N033_DREPO</name>
<gene>
    <name evidence="1" type="ORF">DPMN_008286</name>
</gene>
<organism evidence="1 2">
    <name type="scientific">Dreissena polymorpha</name>
    <name type="common">Zebra mussel</name>
    <name type="synonym">Mytilus polymorpha</name>
    <dbReference type="NCBI Taxonomy" id="45954"/>
    <lineage>
        <taxon>Eukaryota</taxon>
        <taxon>Metazoa</taxon>
        <taxon>Spiralia</taxon>
        <taxon>Lophotrochozoa</taxon>
        <taxon>Mollusca</taxon>
        <taxon>Bivalvia</taxon>
        <taxon>Autobranchia</taxon>
        <taxon>Heteroconchia</taxon>
        <taxon>Euheterodonta</taxon>
        <taxon>Imparidentia</taxon>
        <taxon>Neoheterodontei</taxon>
        <taxon>Myida</taxon>
        <taxon>Dreissenoidea</taxon>
        <taxon>Dreissenidae</taxon>
        <taxon>Dreissena</taxon>
    </lineage>
</organism>
<reference evidence="1" key="2">
    <citation type="submission" date="2020-11" db="EMBL/GenBank/DDBJ databases">
        <authorList>
            <person name="McCartney M.A."/>
            <person name="Auch B."/>
            <person name="Kono T."/>
            <person name="Mallez S."/>
            <person name="Becker A."/>
            <person name="Gohl D.M."/>
            <person name="Silverstein K.A.T."/>
            <person name="Koren S."/>
            <person name="Bechman K.B."/>
            <person name="Herman A."/>
            <person name="Abrahante J.E."/>
            <person name="Garbe J."/>
        </authorList>
    </citation>
    <scope>NUCLEOTIDE SEQUENCE</scope>
    <source>
        <strain evidence="1">Duluth1</strain>
        <tissue evidence="1">Whole animal</tissue>
    </source>
</reference>
<evidence type="ECO:0000313" key="1">
    <source>
        <dbReference type="EMBL" id="KAH3884307.1"/>
    </source>
</evidence>
<protein>
    <submittedName>
        <fullName evidence="1">Uncharacterized protein</fullName>
    </submittedName>
</protein>
<keyword evidence="2" id="KW-1185">Reference proteome</keyword>
<sequence>MLKQDMHCGFHQQSNHSTSFMKSIGNDLQLMTRFWKSECTAPSLLTDSTC</sequence>
<accession>A0A9D4N033</accession>
<evidence type="ECO:0000313" key="2">
    <source>
        <dbReference type="Proteomes" id="UP000828390"/>
    </source>
</evidence>
<reference evidence="1" key="1">
    <citation type="journal article" date="2019" name="bioRxiv">
        <title>The Genome of the Zebra Mussel, Dreissena polymorpha: A Resource for Invasive Species Research.</title>
        <authorList>
            <person name="McCartney M.A."/>
            <person name="Auch B."/>
            <person name="Kono T."/>
            <person name="Mallez S."/>
            <person name="Zhang Y."/>
            <person name="Obille A."/>
            <person name="Becker A."/>
            <person name="Abrahante J.E."/>
            <person name="Garbe J."/>
            <person name="Badalamenti J.P."/>
            <person name="Herman A."/>
            <person name="Mangelson H."/>
            <person name="Liachko I."/>
            <person name="Sullivan S."/>
            <person name="Sone E.D."/>
            <person name="Koren S."/>
            <person name="Silverstein K.A.T."/>
            <person name="Beckman K.B."/>
            <person name="Gohl D.M."/>
        </authorList>
    </citation>
    <scope>NUCLEOTIDE SEQUENCE</scope>
    <source>
        <strain evidence="1">Duluth1</strain>
        <tissue evidence="1">Whole animal</tissue>
    </source>
</reference>
<comment type="caution">
    <text evidence="1">The sequence shown here is derived from an EMBL/GenBank/DDBJ whole genome shotgun (WGS) entry which is preliminary data.</text>
</comment>
<dbReference type="AlphaFoldDB" id="A0A9D4N033"/>
<dbReference type="Proteomes" id="UP000828390">
    <property type="component" value="Unassembled WGS sequence"/>
</dbReference>